<name>A0ABD3AX03_9GENT</name>
<evidence type="ECO:0000313" key="5">
    <source>
        <dbReference type="EMBL" id="KAL3535563.1"/>
    </source>
</evidence>
<proteinExistence type="predicted"/>
<dbReference type="Pfam" id="PF00400">
    <property type="entry name" value="WD40"/>
    <property type="match status" value="3"/>
</dbReference>
<dbReference type="PRINTS" id="PR00320">
    <property type="entry name" value="GPROTEINBRPT"/>
</dbReference>
<dbReference type="InterPro" id="IPR015943">
    <property type="entry name" value="WD40/YVTN_repeat-like_dom_sf"/>
</dbReference>
<evidence type="ECO:0000313" key="6">
    <source>
        <dbReference type="Proteomes" id="UP001630127"/>
    </source>
</evidence>
<feature type="repeat" description="WD" evidence="3">
    <location>
        <begin position="293"/>
        <end position="326"/>
    </location>
</feature>
<dbReference type="PROSITE" id="PS50082">
    <property type="entry name" value="WD_REPEATS_2"/>
    <property type="match status" value="3"/>
</dbReference>
<dbReference type="EMBL" id="JBJUIK010000002">
    <property type="protein sequence ID" value="KAL3535563.1"/>
    <property type="molecule type" value="Genomic_DNA"/>
</dbReference>
<dbReference type="PANTHER" id="PTHR44090:SF1">
    <property type="entry name" value="SUPERKILLER COMPLEX PROTEIN 8"/>
    <property type="match status" value="1"/>
</dbReference>
<evidence type="ECO:0000256" key="2">
    <source>
        <dbReference type="ARBA" id="ARBA00022737"/>
    </source>
</evidence>
<dbReference type="AlphaFoldDB" id="A0ABD3AX03"/>
<dbReference type="PANTHER" id="PTHR44090">
    <property type="entry name" value="WD REPEAT-CONTAINING PROTEIN 61"/>
    <property type="match status" value="1"/>
</dbReference>
<feature type="signal peptide" evidence="4">
    <location>
        <begin position="1"/>
        <end position="21"/>
    </location>
</feature>
<sequence>MLLFRSLVLIVAPYFSSFCLWQQVGRSGRRERSSLAVYVAFHDPLEQYFMKFPQKLCWSPIECCHIDAKNQQKAPLNAVSIRAIETERYKVIDKQTNEVLEEIEESRTFFQVQPFFTELLAAALELFTSCSCFGKDAGCPDCVQNLACGEYNEVLHKDTAIMIIKGNILAAAGGGNASVKLWETAKWKEIATLSIPQPEGLKPSNKSGNKKFVLSVAWSPDGSQLACGSMDGTISVFDVTRAKFLHHLEGHCMPVRSLVYSPAPLDSRVLFSASDDGHVHVYDAEGKTLINTMSGHSSWVLSLDASPDGAAIATGSSDKTVRLWDL</sequence>
<feature type="chain" id="PRO_5044844049" description="Anaphase-promoting complex subunit 4 WD40 domain-containing protein" evidence="4">
    <location>
        <begin position="22"/>
        <end position="326"/>
    </location>
</feature>
<dbReference type="SMART" id="SM00320">
    <property type="entry name" value="WD40"/>
    <property type="match status" value="4"/>
</dbReference>
<dbReference type="GO" id="GO:0032991">
    <property type="term" value="C:protein-containing complex"/>
    <property type="evidence" value="ECO:0007669"/>
    <property type="project" value="UniProtKB-ARBA"/>
</dbReference>
<keyword evidence="6" id="KW-1185">Reference proteome</keyword>
<keyword evidence="2" id="KW-0677">Repeat</keyword>
<reference evidence="5 6" key="1">
    <citation type="submission" date="2024-11" db="EMBL/GenBank/DDBJ databases">
        <title>A near-complete genome assembly of Cinchona calisaya.</title>
        <authorList>
            <person name="Lian D.C."/>
            <person name="Zhao X.W."/>
            <person name="Wei L."/>
        </authorList>
    </citation>
    <scope>NUCLEOTIDE SEQUENCE [LARGE SCALE GENOMIC DNA]</scope>
    <source>
        <tissue evidence="5">Nenye</tissue>
    </source>
</reference>
<dbReference type="InterPro" id="IPR036322">
    <property type="entry name" value="WD40_repeat_dom_sf"/>
</dbReference>
<organism evidence="5 6">
    <name type="scientific">Cinchona calisaya</name>
    <dbReference type="NCBI Taxonomy" id="153742"/>
    <lineage>
        <taxon>Eukaryota</taxon>
        <taxon>Viridiplantae</taxon>
        <taxon>Streptophyta</taxon>
        <taxon>Embryophyta</taxon>
        <taxon>Tracheophyta</taxon>
        <taxon>Spermatophyta</taxon>
        <taxon>Magnoliopsida</taxon>
        <taxon>eudicotyledons</taxon>
        <taxon>Gunneridae</taxon>
        <taxon>Pentapetalae</taxon>
        <taxon>asterids</taxon>
        <taxon>lamiids</taxon>
        <taxon>Gentianales</taxon>
        <taxon>Rubiaceae</taxon>
        <taxon>Cinchonoideae</taxon>
        <taxon>Cinchoneae</taxon>
        <taxon>Cinchona</taxon>
    </lineage>
</organism>
<dbReference type="Gene3D" id="2.130.10.10">
    <property type="entry name" value="YVTN repeat-like/Quinoprotein amine dehydrogenase"/>
    <property type="match status" value="1"/>
</dbReference>
<dbReference type="InterPro" id="IPR020472">
    <property type="entry name" value="WD40_PAC1"/>
</dbReference>
<evidence type="ECO:0008006" key="7">
    <source>
        <dbReference type="Google" id="ProtNLM"/>
    </source>
</evidence>
<dbReference type="SUPFAM" id="SSF50978">
    <property type="entry name" value="WD40 repeat-like"/>
    <property type="match status" value="1"/>
</dbReference>
<evidence type="ECO:0000256" key="1">
    <source>
        <dbReference type="ARBA" id="ARBA00022574"/>
    </source>
</evidence>
<dbReference type="PROSITE" id="PS50294">
    <property type="entry name" value="WD_REPEATS_REGION"/>
    <property type="match status" value="2"/>
</dbReference>
<keyword evidence="4" id="KW-0732">Signal</keyword>
<gene>
    <name evidence="5" type="ORF">ACH5RR_004024</name>
</gene>
<dbReference type="InterPro" id="IPR019775">
    <property type="entry name" value="WD40_repeat_CS"/>
</dbReference>
<accession>A0ABD3AX03</accession>
<dbReference type="PROSITE" id="PS00678">
    <property type="entry name" value="WD_REPEATS_1"/>
    <property type="match status" value="1"/>
</dbReference>
<dbReference type="InterPro" id="IPR001680">
    <property type="entry name" value="WD40_rpt"/>
</dbReference>
<feature type="repeat" description="WD" evidence="3">
    <location>
        <begin position="248"/>
        <end position="292"/>
    </location>
</feature>
<feature type="repeat" description="WD" evidence="3">
    <location>
        <begin position="206"/>
        <end position="247"/>
    </location>
</feature>
<comment type="caution">
    <text evidence="5">The sequence shown here is derived from an EMBL/GenBank/DDBJ whole genome shotgun (WGS) entry which is preliminary data.</text>
</comment>
<evidence type="ECO:0000256" key="3">
    <source>
        <dbReference type="PROSITE-ProRule" id="PRU00221"/>
    </source>
</evidence>
<evidence type="ECO:0000256" key="4">
    <source>
        <dbReference type="SAM" id="SignalP"/>
    </source>
</evidence>
<protein>
    <recommendedName>
        <fullName evidence="7">Anaphase-promoting complex subunit 4 WD40 domain-containing protein</fullName>
    </recommendedName>
</protein>
<dbReference type="Proteomes" id="UP001630127">
    <property type="component" value="Unassembled WGS sequence"/>
</dbReference>
<dbReference type="InterPro" id="IPR051510">
    <property type="entry name" value="SKI8"/>
</dbReference>
<keyword evidence="1 3" id="KW-0853">WD repeat</keyword>